<dbReference type="InterPro" id="IPR046906">
    <property type="entry name" value="Mab-21_HhH/H2TH-like"/>
</dbReference>
<organism evidence="2 3">
    <name type="scientific">Mytilus galloprovincialis</name>
    <name type="common">Mediterranean mussel</name>
    <dbReference type="NCBI Taxonomy" id="29158"/>
    <lineage>
        <taxon>Eukaryota</taxon>
        <taxon>Metazoa</taxon>
        <taxon>Spiralia</taxon>
        <taxon>Lophotrochozoa</taxon>
        <taxon>Mollusca</taxon>
        <taxon>Bivalvia</taxon>
        <taxon>Autobranchia</taxon>
        <taxon>Pteriomorphia</taxon>
        <taxon>Mytilida</taxon>
        <taxon>Mytiloidea</taxon>
        <taxon>Mytilidae</taxon>
        <taxon>Mytilinae</taxon>
        <taxon>Mytilus</taxon>
    </lineage>
</organism>
<proteinExistence type="predicted"/>
<name>A0A8B6FJR7_MYTGA</name>
<dbReference type="Pfam" id="PF20266">
    <property type="entry name" value="Mab-21_C"/>
    <property type="match status" value="1"/>
</dbReference>
<comment type="caution">
    <text evidence="2">The sequence shown here is derived from an EMBL/GenBank/DDBJ whole genome shotgun (WGS) entry which is preliminary data.</text>
</comment>
<protein>
    <recommendedName>
        <fullName evidence="1">Mab-21-like HhH/H2TH-like domain-containing protein</fullName>
    </recommendedName>
</protein>
<dbReference type="Proteomes" id="UP000596742">
    <property type="component" value="Unassembled WGS sequence"/>
</dbReference>
<evidence type="ECO:0000313" key="3">
    <source>
        <dbReference type="Proteomes" id="UP000596742"/>
    </source>
</evidence>
<dbReference type="OrthoDB" id="6133534at2759"/>
<feature type="domain" description="Mab-21-like HhH/H2TH-like" evidence="1">
    <location>
        <begin position="4"/>
        <end position="58"/>
    </location>
</feature>
<accession>A0A8B6FJR7</accession>
<dbReference type="EMBL" id="UYJE01006865">
    <property type="protein sequence ID" value="VDI49686.1"/>
    <property type="molecule type" value="Genomic_DNA"/>
</dbReference>
<evidence type="ECO:0000259" key="1">
    <source>
        <dbReference type="Pfam" id="PF20266"/>
    </source>
</evidence>
<dbReference type="Gene3D" id="1.10.1410.40">
    <property type="match status" value="1"/>
</dbReference>
<reference evidence="2" key="1">
    <citation type="submission" date="2018-11" db="EMBL/GenBank/DDBJ databases">
        <authorList>
            <person name="Alioto T."/>
            <person name="Alioto T."/>
        </authorList>
    </citation>
    <scope>NUCLEOTIDE SEQUENCE</scope>
</reference>
<sequence length="370" mass="43333">MSEETDPNLWRPDNTIPCFMACLQRLLYCVRYSILLHYFIPENNFFHSRFNATNKEKLETILTNLYARGINCFAYSVTLRDYQRQHYKDNHPLTQVNFTTFELFIDLSNLKKMYLLYHCLHHSRTVACKSLFTLYLSKSCWFVPDTSKHLFTSYSAENKHQYSKYKHDLSHLIVGVHSDAVTGWLILASYLYVRKNYVASLRLTNYALQKYTDEKIFNGSGLTKYELTFIQKHVLNLMKTEKLYSVLRSLRIETLTFGPNSSIIPQELQLDVTRMRTCYYPLPFAYFLGFLCNYHLQDITSCRHYLKKLILTKKNDSIHVSLFKANTAIMCGVAHQLIGEAYFAKILFQEAAMQDEFNCTSAATRLSSFT</sequence>
<dbReference type="AlphaFoldDB" id="A0A8B6FJR7"/>
<evidence type="ECO:0000313" key="2">
    <source>
        <dbReference type="EMBL" id="VDI49686.1"/>
    </source>
</evidence>
<gene>
    <name evidence="2" type="ORF">MGAL_10B018391</name>
</gene>
<keyword evidence="3" id="KW-1185">Reference proteome</keyword>